<sequence length="422" mass="46485">MSQWREDTTERWRAFRRALHRPGPERDALLLLLKAAVATVVAWQFAVRVLDSPVPFYAPMAALLVVDHTMVRSLSASAQRIAAVVLGLGVAWVVANVLGVYWWTMFGVILVALVIGRWSRLGDHGIQVPAMVLLSLITAKGTDAQFTYLTIVETIAGGVMGVATNAIVFAPLHLTKPRQRVAALARQVRDLLAQMADGLRGDWDADTARGWYRDGTDMVEKAPLVLEDIRTGRESTRFNLRQNLRPADIDWQGYERTVTTLRRALWQVTGIGHTLVDAADGAEHHPAPSATFLARFADALAAMSVAVSQLGRHEEAATKRFDDSVATALTVLTGLREEVHRAPLDDPEQWPVYGSLISDSLRALSELESARESAVVPTGDAPTRLPARQSTAWARMRRLRSHRAATHRAGDAKDREEPARRG</sequence>
<feature type="region of interest" description="Disordered" evidence="6">
    <location>
        <begin position="374"/>
        <end position="422"/>
    </location>
</feature>
<dbReference type="Pfam" id="PF06081">
    <property type="entry name" value="ArAE_1"/>
    <property type="match status" value="1"/>
</dbReference>
<feature type="compositionally biased region" description="Basic and acidic residues" evidence="6">
    <location>
        <begin position="408"/>
        <end position="422"/>
    </location>
</feature>
<feature type="transmembrane region" description="Helical" evidence="7">
    <location>
        <begin position="148"/>
        <end position="170"/>
    </location>
</feature>
<evidence type="ECO:0000256" key="1">
    <source>
        <dbReference type="ARBA" id="ARBA00004651"/>
    </source>
</evidence>
<evidence type="ECO:0000256" key="4">
    <source>
        <dbReference type="ARBA" id="ARBA00022989"/>
    </source>
</evidence>
<feature type="compositionally biased region" description="Basic residues" evidence="6">
    <location>
        <begin position="395"/>
        <end position="406"/>
    </location>
</feature>
<name>A0ABP5G194_9MICO</name>
<keyword evidence="3 7" id="KW-0812">Transmembrane</keyword>
<feature type="transmembrane region" description="Helical" evidence="7">
    <location>
        <begin position="28"/>
        <end position="46"/>
    </location>
</feature>
<protein>
    <submittedName>
        <fullName evidence="8">Aromatic acid exporter family protein</fullName>
    </submittedName>
</protein>
<dbReference type="EMBL" id="BAAANB010000021">
    <property type="protein sequence ID" value="GAA2038331.1"/>
    <property type="molecule type" value="Genomic_DNA"/>
</dbReference>
<organism evidence="8 9">
    <name type="scientific">Terrabacter terrae</name>
    <dbReference type="NCBI Taxonomy" id="318434"/>
    <lineage>
        <taxon>Bacteria</taxon>
        <taxon>Bacillati</taxon>
        <taxon>Actinomycetota</taxon>
        <taxon>Actinomycetes</taxon>
        <taxon>Micrococcales</taxon>
        <taxon>Intrasporangiaceae</taxon>
        <taxon>Terrabacter</taxon>
    </lineage>
</organism>
<evidence type="ECO:0000256" key="6">
    <source>
        <dbReference type="SAM" id="MobiDB-lite"/>
    </source>
</evidence>
<comment type="subcellular location">
    <subcellularLocation>
        <location evidence="1">Cell membrane</location>
        <topology evidence="1">Multi-pass membrane protein</topology>
    </subcellularLocation>
</comment>
<feature type="transmembrane region" description="Helical" evidence="7">
    <location>
        <begin position="101"/>
        <end position="118"/>
    </location>
</feature>
<keyword evidence="2" id="KW-1003">Cell membrane</keyword>
<gene>
    <name evidence="8" type="ORF">GCM10009740_33160</name>
</gene>
<evidence type="ECO:0000313" key="8">
    <source>
        <dbReference type="EMBL" id="GAA2038331.1"/>
    </source>
</evidence>
<accession>A0ABP5G194</accession>
<keyword evidence="4 7" id="KW-1133">Transmembrane helix</keyword>
<dbReference type="InterPro" id="IPR010343">
    <property type="entry name" value="ArAE_1"/>
</dbReference>
<evidence type="ECO:0000313" key="9">
    <source>
        <dbReference type="Proteomes" id="UP001501285"/>
    </source>
</evidence>
<dbReference type="RefSeq" id="WP_343993343.1">
    <property type="nucleotide sequence ID" value="NZ_BAAANB010000021.1"/>
</dbReference>
<proteinExistence type="predicted"/>
<evidence type="ECO:0000256" key="2">
    <source>
        <dbReference type="ARBA" id="ARBA00022475"/>
    </source>
</evidence>
<keyword evidence="5 7" id="KW-0472">Membrane</keyword>
<evidence type="ECO:0000256" key="7">
    <source>
        <dbReference type="SAM" id="Phobius"/>
    </source>
</evidence>
<dbReference type="Proteomes" id="UP001501285">
    <property type="component" value="Unassembled WGS sequence"/>
</dbReference>
<comment type="caution">
    <text evidence="8">The sequence shown here is derived from an EMBL/GenBank/DDBJ whole genome shotgun (WGS) entry which is preliminary data.</text>
</comment>
<reference evidence="9" key="1">
    <citation type="journal article" date="2019" name="Int. J. Syst. Evol. Microbiol.">
        <title>The Global Catalogue of Microorganisms (GCM) 10K type strain sequencing project: providing services to taxonomists for standard genome sequencing and annotation.</title>
        <authorList>
            <consortium name="The Broad Institute Genomics Platform"/>
            <consortium name="The Broad Institute Genome Sequencing Center for Infectious Disease"/>
            <person name="Wu L."/>
            <person name="Ma J."/>
        </authorList>
    </citation>
    <scope>NUCLEOTIDE SEQUENCE [LARGE SCALE GENOMIC DNA]</scope>
    <source>
        <strain evidence="9">JCM 14283</strain>
    </source>
</reference>
<evidence type="ECO:0000256" key="3">
    <source>
        <dbReference type="ARBA" id="ARBA00022692"/>
    </source>
</evidence>
<evidence type="ECO:0000256" key="5">
    <source>
        <dbReference type="ARBA" id="ARBA00023136"/>
    </source>
</evidence>
<keyword evidence="9" id="KW-1185">Reference proteome</keyword>